<accession>A0A8X6M480</accession>
<dbReference type="Proteomes" id="UP000887116">
    <property type="component" value="Unassembled WGS sequence"/>
</dbReference>
<comment type="caution">
    <text evidence="1">The sequence shown here is derived from an EMBL/GenBank/DDBJ whole genome shotgun (WGS) entry which is preliminary data.</text>
</comment>
<keyword evidence="2" id="KW-1185">Reference proteome</keyword>
<reference evidence="1" key="1">
    <citation type="submission" date="2020-07" db="EMBL/GenBank/DDBJ databases">
        <title>Multicomponent nature underlies the extraordinary mechanical properties of spider dragline silk.</title>
        <authorList>
            <person name="Kono N."/>
            <person name="Nakamura H."/>
            <person name="Mori M."/>
            <person name="Yoshida Y."/>
            <person name="Ohtoshi R."/>
            <person name="Malay A.D."/>
            <person name="Moran D.A.P."/>
            <person name="Tomita M."/>
            <person name="Numata K."/>
            <person name="Arakawa K."/>
        </authorList>
    </citation>
    <scope>NUCLEOTIDE SEQUENCE</scope>
</reference>
<evidence type="ECO:0000313" key="1">
    <source>
        <dbReference type="EMBL" id="GFR32635.1"/>
    </source>
</evidence>
<dbReference type="AlphaFoldDB" id="A0A8X6M480"/>
<organism evidence="1 2">
    <name type="scientific">Trichonephila clavata</name>
    <name type="common">Joro spider</name>
    <name type="synonym">Nephila clavata</name>
    <dbReference type="NCBI Taxonomy" id="2740835"/>
    <lineage>
        <taxon>Eukaryota</taxon>
        <taxon>Metazoa</taxon>
        <taxon>Ecdysozoa</taxon>
        <taxon>Arthropoda</taxon>
        <taxon>Chelicerata</taxon>
        <taxon>Arachnida</taxon>
        <taxon>Araneae</taxon>
        <taxon>Araneomorphae</taxon>
        <taxon>Entelegynae</taxon>
        <taxon>Araneoidea</taxon>
        <taxon>Nephilidae</taxon>
        <taxon>Trichonephila</taxon>
    </lineage>
</organism>
<sequence>MSIDSDSKFRTHSQLPVTSIGANQATVYIETLIKLGLNKLSKLYSCCRRSRSQTFPMIKAANLVPSNELLYNQHLSFGIIIQVCN</sequence>
<gene>
    <name evidence="1" type="ORF">TNCT_258481</name>
</gene>
<dbReference type="EMBL" id="BMAO01029558">
    <property type="protein sequence ID" value="GFR32635.1"/>
    <property type="molecule type" value="Genomic_DNA"/>
</dbReference>
<proteinExistence type="predicted"/>
<name>A0A8X6M480_TRICU</name>
<evidence type="ECO:0000313" key="2">
    <source>
        <dbReference type="Proteomes" id="UP000887116"/>
    </source>
</evidence>
<protein>
    <submittedName>
        <fullName evidence="1">Uncharacterized protein</fullName>
    </submittedName>
</protein>